<proteinExistence type="predicted"/>
<dbReference type="PROSITE" id="PS50261">
    <property type="entry name" value="G_PROTEIN_RECEP_F2_4"/>
    <property type="match status" value="1"/>
</dbReference>
<dbReference type="GO" id="GO:0004930">
    <property type="term" value="F:G protein-coupled receptor activity"/>
    <property type="evidence" value="ECO:0007669"/>
    <property type="project" value="InterPro"/>
</dbReference>
<evidence type="ECO:0000256" key="3">
    <source>
        <dbReference type="ARBA" id="ARBA00022989"/>
    </source>
</evidence>
<dbReference type="GO" id="GO:0005886">
    <property type="term" value="C:plasma membrane"/>
    <property type="evidence" value="ECO:0007669"/>
    <property type="project" value="TreeGrafter"/>
</dbReference>
<dbReference type="GO" id="GO:0007166">
    <property type="term" value="P:cell surface receptor signaling pathway"/>
    <property type="evidence" value="ECO:0007669"/>
    <property type="project" value="InterPro"/>
</dbReference>
<dbReference type="InterPro" id="IPR000832">
    <property type="entry name" value="GPCR_2_secretin-like"/>
</dbReference>
<organism evidence="8 9">
    <name type="scientific">Pygocentrus nattereri</name>
    <name type="common">Red-bellied piranha</name>
    <dbReference type="NCBI Taxonomy" id="42514"/>
    <lineage>
        <taxon>Eukaryota</taxon>
        <taxon>Metazoa</taxon>
        <taxon>Chordata</taxon>
        <taxon>Craniata</taxon>
        <taxon>Vertebrata</taxon>
        <taxon>Euteleostomi</taxon>
        <taxon>Actinopterygii</taxon>
        <taxon>Neopterygii</taxon>
        <taxon>Teleostei</taxon>
        <taxon>Ostariophysi</taxon>
        <taxon>Characiformes</taxon>
        <taxon>Characoidei</taxon>
        <taxon>Pygocentrus</taxon>
    </lineage>
</organism>
<dbReference type="PROSITE" id="PS50221">
    <property type="entry name" value="GAIN_B"/>
    <property type="match status" value="1"/>
</dbReference>
<evidence type="ECO:0000259" key="7">
    <source>
        <dbReference type="PROSITE" id="PS50261"/>
    </source>
</evidence>
<reference evidence="8" key="2">
    <citation type="submission" date="2025-08" db="UniProtKB">
        <authorList>
            <consortium name="Ensembl"/>
        </authorList>
    </citation>
    <scope>IDENTIFICATION</scope>
</reference>
<dbReference type="GO" id="GO:0007189">
    <property type="term" value="P:adenylate cyclase-activating G protein-coupled receptor signaling pathway"/>
    <property type="evidence" value="ECO:0007669"/>
    <property type="project" value="TreeGrafter"/>
</dbReference>
<evidence type="ECO:0008006" key="10">
    <source>
        <dbReference type="Google" id="ProtNLM"/>
    </source>
</evidence>
<reference evidence="8 9" key="1">
    <citation type="submission" date="2020-10" db="EMBL/GenBank/DDBJ databases">
        <title>Pygocentrus nattereri (red-bellied piranha) genome, fPygNat1, primary haplotype.</title>
        <authorList>
            <person name="Myers G."/>
            <person name="Meyer A."/>
            <person name="Karagic N."/>
            <person name="Pippel M."/>
            <person name="Winkler S."/>
            <person name="Tracey A."/>
            <person name="Wood J."/>
            <person name="Formenti G."/>
            <person name="Howe K."/>
            <person name="Fedrigo O."/>
            <person name="Jarvis E.D."/>
        </authorList>
    </citation>
    <scope>NUCLEOTIDE SEQUENCE [LARGE SCALE GENOMIC DNA]</scope>
</reference>
<feature type="domain" description="GAIN-B" evidence="6">
    <location>
        <begin position="48"/>
        <end position="193"/>
    </location>
</feature>
<dbReference type="SMART" id="SM00303">
    <property type="entry name" value="GPS"/>
    <property type="match status" value="1"/>
</dbReference>
<dbReference type="Gene3D" id="1.20.1070.10">
    <property type="entry name" value="Rhodopsin 7-helix transmembrane proteins"/>
    <property type="match status" value="1"/>
</dbReference>
<dbReference type="PANTHER" id="PTHR12011">
    <property type="entry name" value="ADHESION G-PROTEIN COUPLED RECEPTOR"/>
    <property type="match status" value="1"/>
</dbReference>
<keyword evidence="9" id="KW-1185">Reference proteome</keyword>
<feature type="domain" description="G-protein coupled receptors family 2 profile 2" evidence="7">
    <location>
        <begin position="201"/>
        <end position="452"/>
    </location>
</feature>
<dbReference type="GeneTree" id="ENSGT00940000154285"/>
<sequence>MRAVSGTLSTSDLNTVMSGVKNLETALECTSFSEPKSLKEGNLTAYLHKADKSSGNLNIYANDSKASTNASQVLNSIVQVTLPEELVATIENTTVVFCMIISPKQYENVTDGRIIGVSVSGKNVSGLKSPVIISVRVGPLVSRKPKCVFYNFTSSNFEDSGCSTRWITAEDLVICSCDHLTYFAVLMVSPNNVSEKDKVVLSYISQVGCSLSLLFLVIAVILYFVKWRSSGDQSQKVHISLGVALILLNGHFIMNDLVVNVQTACIYVAVLLHYSLLATFTWTAIEGFHLYMLLLRVFNIYIRRYLLKLSLVGWGFPAVVVILIFIIDKNVYLNVGSSSGNSSNTEVCYISSGVVKNVTIYGFFCVIFAFNLGTLVVVVRTLFFKRHVFPGRHQKRRAKDVCTILGITCLLGITWGLIFFPFGQLSTVGLYFFCIFNSLQGLFIFIWLCLSKSTSSESQENMNTHTTNT</sequence>
<keyword evidence="2" id="KW-0812">Transmembrane</keyword>
<evidence type="ECO:0000256" key="1">
    <source>
        <dbReference type="ARBA" id="ARBA00004141"/>
    </source>
</evidence>
<gene>
    <name evidence="8" type="primary">SPPL2A</name>
</gene>
<dbReference type="OMA" id="ISITIWH"/>
<dbReference type="AlphaFoldDB" id="A0A3B4CZY8"/>
<dbReference type="Ensembl" id="ENSPNAT00000024538.2">
    <property type="protein sequence ID" value="ENSPNAP00000016144.1"/>
    <property type="gene ID" value="ENSPNAG00000022261.2"/>
</dbReference>
<dbReference type="InterPro" id="IPR057244">
    <property type="entry name" value="GAIN_B"/>
</dbReference>
<dbReference type="STRING" id="42514.ENSPNAP00000016144"/>
<evidence type="ECO:0000256" key="5">
    <source>
        <dbReference type="ARBA" id="ARBA00023157"/>
    </source>
</evidence>
<evidence type="ECO:0000256" key="4">
    <source>
        <dbReference type="ARBA" id="ARBA00023136"/>
    </source>
</evidence>
<evidence type="ECO:0000313" key="9">
    <source>
        <dbReference type="Proteomes" id="UP001501920"/>
    </source>
</evidence>
<dbReference type="Pfam" id="PF01825">
    <property type="entry name" value="GPS"/>
    <property type="match status" value="1"/>
</dbReference>
<dbReference type="Proteomes" id="UP001501920">
    <property type="component" value="Chromosome 15"/>
</dbReference>
<dbReference type="InterPro" id="IPR017981">
    <property type="entry name" value="GPCR_2-like_7TM"/>
</dbReference>
<dbReference type="PRINTS" id="PR00249">
    <property type="entry name" value="GPCRSECRETIN"/>
</dbReference>
<dbReference type="Gene3D" id="2.60.220.50">
    <property type="match status" value="1"/>
</dbReference>
<dbReference type="InterPro" id="IPR046338">
    <property type="entry name" value="GAIN_dom_sf"/>
</dbReference>
<evidence type="ECO:0000259" key="6">
    <source>
        <dbReference type="PROSITE" id="PS50221"/>
    </source>
</evidence>
<accession>A0A3B4CZY8</accession>
<comment type="subcellular location">
    <subcellularLocation>
        <location evidence="1">Membrane</location>
        <topology evidence="1">Multi-pass membrane protein</topology>
    </subcellularLocation>
</comment>
<dbReference type="InterPro" id="IPR000203">
    <property type="entry name" value="GPS"/>
</dbReference>
<dbReference type="PANTHER" id="PTHR12011:SF326">
    <property type="entry name" value="ADHESION G-PROTEIN COUPLED RECEPTOR G5"/>
    <property type="match status" value="1"/>
</dbReference>
<dbReference type="Pfam" id="PF00002">
    <property type="entry name" value="7tm_2"/>
    <property type="match status" value="1"/>
</dbReference>
<keyword evidence="4" id="KW-0472">Membrane</keyword>
<protein>
    <recommendedName>
        <fullName evidence="10">Adhesion G protein-coupled receptor G2a</fullName>
    </recommendedName>
</protein>
<evidence type="ECO:0000256" key="2">
    <source>
        <dbReference type="ARBA" id="ARBA00022692"/>
    </source>
</evidence>
<evidence type="ECO:0000313" key="8">
    <source>
        <dbReference type="Ensembl" id="ENSPNAP00000016144.1"/>
    </source>
</evidence>
<keyword evidence="3" id="KW-1133">Transmembrane helix</keyword>
<reference evidence="8" key="3">
    <citation type="submission" date="2025-09" db="UniProtKB">
        <authorList>
            <consortium name="Ensembl"/>
        </authorList>
    </citation>
    <scope>IDENTIFICATION</scope>
</reference>
<keyword evidence="5" id="KW-1015">Disulfide bond</keyword>
<name>A0A3B4CZY8_PYGNA</name>